<evidence type="ECO:0008006" key="4">
    <source>
        <dbReference type="Google" id="ProtNLM"/>
    </source>
</evidence>
<evidence type="ECO:0000313" key="2">
    <source>
        <dbReference type="EMBL" id="MDT7827774.1"/>
    </source>
</evidence>
<evidence type="ECO:0000256" key="1">
    <source>
        <dbReference type="SAM" id="SignalP"/>
    </source>
</evidence>
<dbReference type="RefSeq" id="WP_314012846.1">
    <property type="nucleotide sequence ID" value="NZ_JAVTTP010000001.1"/>
</dbReference>
<feature type="signal peptide" evidence="1">
    <location>
        <begin position="1"/>
        <end position="18"/>
    </location>
</feature>
<organism evidence="2 3">
    <name type="scientific">Pricia mediterranea</name>
    <dbReference type="NCBI Taxonomy" id="3076079"/>
    <lineage>
        <taxon>Bacteria</taxon>
        <taxon>Pseudomonadati</taxon>
        <taxon>Bacteroidota</taxon>
        <taxon>Flavobacteriia</taxon>
        <taxon>Flavobacteriales</taxon>
        <taxon>Flavobacteriaceae</taxon>
        <taxon>Pricia</taxon>
    </lineage>
</organism>
<keyword evidence="3" id="KW-1185">Reference proteome</keyword>
<feature type="chain" id="PRO_5045292218" description="Lipocalin-like domain-containing protein" evidence="1">
    <location>
        <begin position="19"/>
        <end position="122"/>
    </location>
</feature>
<name>A0ABU3L214_9FLAO</name>
<proteinExistence type="predicted"/>
<protein>
    <recommendedName>
        <fullName evidence="4">Lipocalin-like domain-containing protein</fullName>
    </recommendedName>
</protein>
<dbReference type="PROSITE" id="PS51257">
    <property type="entry name" value="PROKAR_LIPOPROTEIN"/>
    <property type="match status" value="1"/>
</dbReference>
<gene>
    <name evidence="2" type="ORF">RQM65_03730</name>
</gene>
<comment type="caution">
    <text evidence="2">The sequence shown here is derived from an EMBL/GenBank/DDBJ whole genome shotgun (WGS) entry which is preliminary data.</text>
</comment>
<sequence>MKKSLKIIGIAFFTLALAVSCDNDNDPSDDNLFVGTYNGSVSYTDPDSNTDISTDDGRVTVVKVGDSYNFDFSDGIPTLKDVEMEKNQNVLINSDGTISIDEGTLIIAFTKGGEIWGADCSR</sequence>
<evidence type="ECO:0000313" key="3">
    <source>
        <dbReference type="Proteomes" id="UP001250656"/>
    </source>
</evidence>
<accession>A0ABU3L214</accession>
<keyword evidence="1" id="KW-0732">Signal</keyword>
<dbReference type="Proteomes" id="UP001250656">
    <property type="component" value="Unassembled WGS sequence"/>
</dbReference>
<dbReference type="EMBL" id="JAVTTP010000001">
    <property type="protein sequence ID" value="MDT7827774.1"/>
    <property type="molecule type" value="Genomic_DNA"/>
</dbReference>
<reference evidence="2 3" key="1">
    <citation type="submission" date="2023-09" db="EMBL/GenBank/DDBJ databases">
        <title>Novel taxa isolated from Blanes Bay.</title>
        <authorList>
            <person name="Rey-Velasco X."/>
            <person name="Lucena T."/>
        </authorList>
    </citation>
    <scope>NUCLEOTIDE SEQUENCE [LARGE SCALE GENOMIC DNA]</scope>
    <source>
        <strain evidence="2 3">S334</strain>
    </source>
</reference>